<dbReference type="RefSeq" id="WP_155447305.1">
    <property type="nucleotide sequence ID" value="NZ_JAOQNR010000018.1"/>
</dbReference>
<dbReference type="OrthoDB" id="9806849at2"/>
<proteinExistence type="predicted"/>
<dbReference type="InterPro" id="IPR015797">
    <property type="entry name" value="NUDIX_hydrolase-like_dom_sf"/>
</dbReference>
<accession>A0A6N8DQP8</accession>
<dbReference type="Proteomes" id="UP000439113">
    <property type="component" value="Unassembled WGS sequence"/>
</dbReference>
<dbReference type="SUPFAM" id="SSF55811">
    <property type="entry name" value="Nudix"/>
    <property type="match status" value="1"/>
</dbReference>
<dbReference type="GO" id="GO:0016787">
    <property type="term" value="F:hydrolase activity"/>
    <property type="evidence" value="ECO:0007669"/>
    <property type="project" value="UniProtKB-KW"/>
</dbReference>
<comment type="caution">
    <text evidence="1">The sequence shown here is derived from an EMBL/GenBank/DDBJ whole genome shotgun (WGS) entry which is preliminary data.</text>
</comment>
<name>A0A6N8DQP8_RHOAC</name>
<keyword evidence="1" id="KW-0378">Hydrolase</keyword>
<organism evidence="1 2">
    <name type="scientific">Rhodoblastus acidophilus</name>
    <name type="common">Rhodopseudomonas acidophila</name>
    <dbReference type="NCBI Taxonomy" id="1074"/>
    <lineage>
        <taxon>Bacteria</taxon>
        <taxon>Pseudomonadati</taxon>
        <taxon>Pseudomonadota</taxon>
        <taxon>Alphaproteobacteria</taxon>
        <taxon>Hyphomicrobiales</taxon>
        <taxon>Rhodoblastaceae</taxon>
        <taxon>Rhodoblastus</taxon>
    </lineage>
</organism>
<sequence>MRNGIFDAAGLDTSFAPAPWPWAEEEAERISAHWRARLAEKPKMFDGQVLLLRDPALCETPGARAQGKVLRGQFFLTRFRNFMAWRDFGCPDDSVFNCFSMAALRSSDGAWLLGEMGGHTMNSGKIYFPAGTPDRNDIVGDRVDLALSVAREMEEETGFSPAEAPGGDFRVVVERQQIACIQQRRLALTADEAVARVAAFLARDPDPELTRLVAVRGEADLNAAAMPGFIVTYLRDAFVTLGCGA</sequence>
<reference evidence="1 2" key="1">
    <citation type="submission" date="2019-11" db="EMBL/GenBank/DDBJ databases">
        <title>Whole-genome sequence of a Rhodoblastus acidophilus DSM 142.</title>
        <authorList>
            <person name="Kyndt J.A."/>
            <person name="Meyer T.E."/>
        </authorList>
    </citation>
    <scope>NUCLEOTIDE SEQUENCE [LARGE SCALE GENOMIC DNA]</scope>
    <source>
        <strain evidence="1 2">DSM 142</strain>
    </source>
</reference>
<dbReference type="EMBL" id="WNKS01000019">
    <property type="protein sequence ID" value="MTV32618.1"/>
    <property type="molecule type" value="Genomic_DNA"/>
</dbReference>
<protein>
    <submittedName>
        <fullName evidence="1">NUDIX hydrolase</fullName>
    </submittedName>
</protein>
<evidence type="ECO:0000313" key="1">
    <source>
        <dbReference type="EMBL" id="MTV32618.1"/>
    </source>
</evidence>
<dbReference type="AlphaFoldDB" id="A0A6N8DQP8"/>
<evidence type="ECO:0000313" key="2">
    <source>
        <dbReference type="Proteomes" id="UP000439113"/>
    </source>
</evidence>
<gene>
    <name evidence="1" type="ORF">GJ654_16655</name>
</gene>